<dbReference type="InterPro" id="IPR003097">
    <property type="entry name" value="CysJ-like_FAD-binding"/>
</dbReference>
<dbReference type="Gene3D" id="3.40.50.360">
    <property type="match status" value="1"/>
</dbReference>
<dbReference type="InterPro" id="IPR001709">
    <property type="entry name" value="Flavoprot_Pyr_Nucl_cyt_Rdtase"/>
</dbReference>
<accession>A0AAD7U4B1</accession>
<protein>
    <recommendedName>
        <fullName evidence="12">Methionine synthase reductase</fullName>
        <ecNumber evidence="11">1.16.1.8</ecNumber>
    </recommendedName>
</protein>
<keyword evidence="17" id="KW-1185">Reference proteome</keyword>
<organism evidence="16 17">
    <name type="scientific">Chrysophaeum taylorii</name>
    <dbReference type="NCBI Taxonomy" id="2483200"/>
    <lineage>
        <taxon>Eukaryota</taxon>
        <taxon>Sar</taxon>
        <taxon>Stramenopiles</taxon>
        <taxon>Ochrophyta</taxon>
        <taxon>Pelagophyceae</taxon>
        <taxon>Pelagomonadales</taxon>
        <taxon>Pelagomonadaceae</taxon>
        <taxon>Chrysophaeum</taxon>
    </lineage>
</organism>
<keyword evidence="8" id="KW-0521">NADP</keyword>
<comment type="caution">
    <text evidence="16">The sequence shown here is derived from an EMBL/GenBank/DDBJ whole genome shotgun (WGS) entry which is preliminary data.</text>
</comment>
<dbReference type="PRINTS" id="PR00369">
    <property type="entry name" value="FLAVODOXIN"/>
</dbReference>
<evidence type="ECO:0000256" key="5">
    <source>
        <dbReference type="ARBA" id="ARBA00022643"/>
    </source>
</evidence>
<comment type="cofactor">
    <cofactor evidence="1">
        <name>FMN</name>
        <dbReference type="ChEBI" id="CHEBI:58210"/>
    </cofactor>
</comment>
<dbReference type="Gene3D" id="3.40.50.80">
    <property type="entry name" value="Nucleotide-binding domain of ferredoxin-NADP reductase (FNR) module"/>
    <property type="match status" value="1"/>
</dbReference>
<evidence type="ECO:0000256" key="4">
    <source>
        <dbReference type="ARBA" id="ARBA00022630"/>
    </source>
</evidence>
<proteinExistence type="predicted"/>
<dbReference type="InterPro" id="IPR039261">
    <property type="entry name" value="FNR_nucleotide-bd"/>
</dbReference>
<keyword evidence="10" id="KW-0486">Methionine biosynthesis</keyword>
<evidence type="ECO:0000256" key="13">
    <source>
        <dbReference type="SAM" id="MobiDB-lite"/>
    </source>
</evidence>
<dbReference type="Pfam" id="PF00258">
    <property type="entry name" value="Flavodoxin_1"/>
    <property type="match status" value="1"/>
</dbReference>
<dbReference type="SUPFAM" id="SSF52343">
    <property type="entry name" value="Ferredoxin reductase-like, C-terminal NADP-linked domain"/>
    <property type="match status" value="1"/>
</dbReference>
<evidence type="ECO:0000256" key="12">
    <source>
        <dbReference type="ARBA" id="ARBA00040659"/>
    </source>
</evidence>
<dbReference type="PANTHER" id="PTHR19384:SF84">
    <property type="entry name" value="METHIONINE SYNTHASE REDUCTASE"/>
    <property type="match status" value="1"/>
</dbReference>
<evidence type="ECO:0000256" key="11">
    <source>
        <dbReference type="ARBA" id="ARBA00039088"/>
    </source>
</evidence>
<evidence type="ECO:0000256" key="8">
    <source>
        <dbReference type="ARBA" id="ARBA00022857"/>
    </source>
</evidence>
<keyword evidence="4" id="KW-0285">Flavoprotein</keyword>
<evidence type="ECO:0000256" key="1">
    <source>
        <dbReference type="ARBA" id="ARBA00001917"/>
    </source>
</evidence>
<reference evidence="16" key="1">
    <citation type="submission" date="2023-01" db="EMBL/GenBank/DDBJ databases">
        <title>Metagenome sequencing of chrysophaentin producing Chrysophaeum taylorii.</title>
        <authorList>
            <person name="Davison J."/>
            <person name="Bewley C."/>
        </authorList>
    </citation>
    <scope>NUCLEOTIDE SEQUENCE</scope>
    <source>
        <strain evidence="16">NIES-1699</strain>
    </source>
</reference>
<dbReference type="SUPFAM" id="SSF63380">
    <property type="entry name" value="Riboflavin synthase domain-like"/>
    <property type="match status" value="1"/>
</dbReference>
<evidence type="ECO:0000313" key="16">
    <source>
        <dbReference type="EMBL" id="KAJ8598082.1"/>
    </source>
</evidence>
<keyword evidence="9" id="KW-0560">Oxidoreductase</keyword>
<dbReference type="InterPro" id="IPR023173">
    <property type="entry name" value="NADPH_Cyt_P450_Rdtase_alpha"/>
</dbReference>
<keyword evidence="6" id="KW-0949">S-adenosyl-L-methionine</keyword>
<dbReference type="InterPro" id="IPR001433">
    <property type="entry name" value="OxRdtase_FAD/NAD-bd"/>
</dbReference>
<sequence>MDLPAYVALFGGGAEDDARKTGLEAVPVSRKAAASLGEIEVCVIVLGPTQDEGVDRFWRYLKRQTDPLPKLRYAVRGGRPEVDAKLAALGATRLIDDDVPGEATGAWCDRVRVAAAAAPPSEEEKGKNTSSSSVCVMYASQTGNAQSIATELAEQLGISAYPLDAWKSAGGFGTGGLSVVVASTTGNGDAPDNGERFWRAVRRRDTPLNFRGAKFAVLGLGDTNYDKFCGFGKDADKRLADLGAERFLELACADEATGLEATVDPWLRALWGRLVDEGIRSEIPRSALSETTENDFELVEPDRVERHDGGQTTILAIDTRRALAEYPRALDERLLARPPARQEAEPPLDSAPGAPYSAANPFPARVVASRILCDAPDSTATVLRVPPPNDATASPLLKRAATQDLAAAAAAVVSDDSKSFVVELRRRVVEVTLNVEGLSYQPGDSVGVRCPNPEIAVRAVATCVRRRHPESLAIVEEEDKLRNRVDLSAAPTRSVLRAVAEWCSDIDDRAVCLLLSSKAGAKLYEKYVSRPRLRVFELLSQLPSCSPALNELLATLPRLSARYYSVASSPLVDPATLRFAFSVVRFEAGGRVVDGVCTTWLDRIVATNPVIPVFVKTSSDAFRPPDDPAAPIVMIGPGTGVAPFVGFLDHRAFRSPPPAPRLPGSRPALPGSRPALARPAARTLLPETTLYFGCRARDLDWIYRDEMNAHLARGTLSNLRCAFSRENSTTKVYVHHLMRQDAKVLAALIATKGAAVYVCGDGSNMARDVHAALADVLVSAAVVNDLPAAEAYLAAMKDNHKYLLDIWSPVDDYDAP</sequence>
<dbReference type="InterPro" id="IPR029039">
    <property type="entry name" value="Flavoprotein-like_sf"/>
</dbReference>
<dbReference type="Pfam" id="PF00175">
    <property type="entry name" value="NAD_binding_1"/>
    <property type="match status" value="1"/>
</dbReference>
<evidence type="ECO:0000259" key="14">
    <source>
        <dbReference type="PROSITE" id="PS50902"/>
    </source>
</evidence>
<dbReference type="GO" id="GO:0050660">
    <property type="term" value="F:flavin adenine dinucleotide binding"/>
    <property type="evidence" value="ECO:0007669"/>
    <property type="project" value="TreeGrafter"/>
</dbReference>
<dbReference type="InterPro" id="IPR001094">
    <property type="entry name" value="Flavdoxin-like"/>
</dbReference>
<dbReference type="Proteomes" id="UP001230188">
    <property type="component" value="Unassembled WGS sequence"/>
</dbReference>
<dbReference type="GO" id="GO:0009086">
    <property type="term" value="P:methionine biosynthetic process"/>
    <property type="evidence" value="ECO:0007669"/>
    <property type="project" value="UniProtKB-KW"/>
</dbReference>
<evidence type="ECO:0000256" key="6">
    <source>
        <dbReference type="ARBA" id="ARBA00022691"/>
    </source>
</evidence>
<dbReference type="Pfam" id="PF00667">
    <property type="entry name" value="FAD_binding_1"/>
    <property type="match status" value="1"/>
</dbReference>
<dbReference type="Gene3D" id="1.20.990.10">
    <property type="entry name" value="NADPH-cytochrome p450 Reductase, Chain A, domain 3"/>
    <property type="match status" value="1"/>
</dbReference>
<keyword evidence="3" id="KW-0028">Amino-acid biosynthesis</keyword>
<evidence type="ECO:0000256" key="7">
    <source>
        <dbReference type="ARBA" id="ARBA00022827"/>
    </source>
</evidence>
<evidence type="ECO:0000256" key="9">
    <source>
        <dbReference type="ARBA" id="ARBA00023002"/>
    </source>
</evidence>
<evidence type="ECO:0000256" key="2">
    <source>
        <dbReference type="ARBA" id="ARBA00001974"/>
    </source>
</evidence>
<dbReference type="GO" id="GO:0050667">
    <property type="term" value="P:homocysteine metabolic process"/>
    <property type="evidence" value="ECO:0007669"/>
    <property type="project" value="TreeGrafter"/>
</dbReference>
<name>A0AAD7U4B1_9STRA</name>
<feature type="domain" description="FAD-binding FR-type" evidence="15">
    <location>
        <begin position="359"/>
        <end position="625"/>
    </location>
</feature>
<feature type="region of interest" description="Disordered" evidence="13">
    <location>
        <begin position="337"/>
        <end position="356"/>
    </location>
</feature>
<dbReference type="InterPro" id="IPR017927">
    <property type="entry name" value="FAD-bd_FR_type"/>
</dbReference>
<evidence type="ECO:0000313" key="17">
    <source>
        <dbReference type="Proteomes" id="UP001230188"/>
    </source>
</evidence>
<dbReference type="GO" id="GO:0030586">
    <property type="term" value="F:[methionine synthase] reductase (NADPH) activity"/>
    <property type="evidence" value="ECO:0007669"/>
    <property type="project" value="UniProtKB-EC"/>
</dbReference>
<comment type="cofactor">
    <cofactor evidence="2">
        <name>FAD</name>
        <dbReference type="ChEBI" id="CHEBI:57692"/>
    </cofactor>
</comment>
<dbReference type="PANTHER" id="PTHR19384">
    <property type="entry name" value="NITRIC OXIDE SYNTHASE-RELATED"/>
    <property type="match status" value="1"/>
</dbReference>
<dbReference type="InterPro" id="IPR008254">
    <property type="entry name" value="Flavodoxin/NO_synth"/>
</dbReference>
<dbReference type="GO" id="GO:0005829">
    <property type="term" value="C:cytosol"/>
    <property type="evidence" value="ECO:0007669"/>
    <property type="project" value="TreeGrafter"/>
</dbReference>
<dbReference type="PRINTS" id="PR00371">
    <property type="entry name" value="FPNCR"/>
</dbReference>
<dbReference type="EC" id="1.16.1.8" evidence="11"/>
<dbReference type="PROSITE" id="PS50902">
    <property type="entry name" value="FLAVODOXIN_LIKE"/>
    <property type="match status" value="1"/>
</dbReference>
<evidence type="ECO:0000256" key="3">
    <source>
        <dbReference type="ARBA" id="ARBA00022605"/>
    </source>
</evidence>
<gene>
    <name evidence="16" type="ORF">CTAYLR_005587</name>
</gene>
<dbReference type="GO" id="GO:0010181">
    <property type="term" value="F:FMN binding"/>
    <property type="evidence" value="ECO:0007669"/>
    <property type="project" value="InterPro"/>
</dbReference>
<dbReference type="InterPro" id="IPR017938">
    <property type="entry name" value="Riboflavin_synthase-like_b-brl"/>
</dbReference>
<dbReference type="SUPFAM" id="SSF52218">
    <property type="entry name" value="Flavoproteins"/>
    <property type="match status" value="1"/>
</dbReference>
<keyword evidence="5" id="KW-0288">FMN</keyword>
<evidence type="ECO:0000259" key="15">
    <source>
        <dbReference type="PROSITE" id="PS51384"/>
    </source>
</evidence>
<dbReference type="PROSITE" id="PS51384">
    <property type="entry name" value="FAD_FR"/>
    <property type="match status" value="1"/>
</dbReference>
<dbReference type="AlphaFoldDB" id="A0AAD7U4B1"/>
<feature type="domain" description="Flavodoxin-like" evidence="14">
    <location>
        <begin position="134"/>
        <end position="271"/>
    </location>
</feature>
<dbReference type="EMBL" id="JAQMWT010000695">
    <property type="protein sequence ID" value="KAJ8598082.1"/>
    <property type="molecule type" value="Genomic_DNA"/>
</dbReference>
<keyword evidence="7" id="KW-0274">FAD</keyword>
<dbReference type="Gene3D" id="2.40.30.10">
    <property type="entry name" value="Translation factors"/>
    <property type="match status" value="1"/>
</dbReference>
<evidence type="ECO:0000256" key="10">
    <source>
        <dbReference type="ARBA" id="ARBA00023167"/>
    </source>
</evidence>